<dbReference type="Gramene" id="Zm00001eb129510_T004">
    <property type="protein sequence ID" value="Zm00001eb129510_P004"/>
    <property type="gene ID" value="Zm00001eb129510"/>
</dbReference>
<reference evidence="2" key="1">
    <citation type="submission" date="2015-12" db="EMBL/GenBank/DDBJ databases">
        <title>Update maize B73 reference genome by single molecule sequencing technologies.</title>
        <authorList>
            <consortium name="Maize Genome Sequencing Project"/>
            <person name="Ware D."/>
        </authorList>
    </citation>
    <scope>NUCLEOTIDE SEQUENCE [LARGE SCALE GENOMIC DNA]</scope>
    <source>
        <strain evidence="2">cv. B73</strain>
    </source>
</reference>
<name>A0A804N2E2_MAIZE</name>
<evidence type="ECO:0008006" key="4">
    <source>
        <dbReference type="Google" id="ProtNLM"/>
    </source>
</evidence>
<dbReference type="EnsemblPlants" id="Zm00001eb129510_T003">
    <property type="protein sequence ID" value="Zm00001eb129510_P003"/>
    <property type="gene ID" value="Zm00001eb129510"/>
</dbReference>
<dbReference type="AlphaFoldDB" id="A0A804N2E2"/>
<keyword evidence="2" id="KW-1185">Reference proteome</keyword>
<accession>A0A804N2E2</accession>
<evidence type="ECO:0000313" key="2">
    <source>
        <dbReference type="Proteomes" id="UP000007305"/>
    </source>
</evidence>
<reference evidence="1" key="3">
    <citation type="submission" date="2021-05" db="UniProtKB">
        <authorList>
            <consortium name="EnsemblPlants"/>
        </authorList>
    </citation>
    <scope>IDENTIFICATION</scope>
    <source>
        <strain evidence="1">cv. B73</strain>
    </source>
</reference>
<dbReference type="Proteomes" id="UP000007305">
    <property type="component" value="Chromosome 3"/>
</dbReference>
<evidence type="ECO:0007829" key="3">
    <source>
        <dbReference type="PeptideAtlas" id="A0A804N2E2"/>
    </source>
</evidence>
<protein>
    <recommendedName>
        <fullName evidence="4">SNF7 family protein</fullName>
    </recommendedName>
</protein>
<evidence type="ECO:0000313" key="1">
    <source>
        <dbReference type="EnsemblPlants" id="Zm00001eb129510_P004"/>
    </source>
</evidence>
<dbReference type="PANTHER" id="PTHR22761">
    <property type="entry name" value="CHARGED MULTIVESICULAR BODY PROTEIN"/>
    <property type="match status" value="1"/>
</dbReference>
<reference evidence="1" key="2">
    <citation type="submission" date="2019-07" db="EMBL/GenBank/DDBJ databases">
        <authorList>
            <person name="Seetharam A."/>
            <person name="Woodhouse M."/>
            <person name="Cannon E."/>
        </authorList>
    </citation>
    <scope>NUCLEOTIDE SEQUENCE [LARGE SCALE GENOMIC DNA]</scope>
    <source>
        <strain evidence="1">cv. B73</strain>
    </source>
</reference>
<dbReference type="Pfam" id="PF03357">
    <property type="entry name" value="Snf7"/>
    <property type="match status" value="1"/>
</dbReference>
<dbReference type="PANTHER" id="PTHR22761:SF7">
    <property type="entry name" value="SNF7 FAMILY PROTEIN"/>
    <property type="match status" value="1"/>
</dbReference>
<proteinExistence type="evidence at protein level"/>
<dbReference type="InterPro" id="IPR005024">
    <property type="entry name" value="Snf7_fam"/>
</dbReference>
<dbReference type="GO" id="GO:0007034">
    <property type="term" value="P:vacuolar transport"/>
    <property type="evidence" value="ECO:0007669"/>
    <property type="project" value="InterPro"/>
</dbReference>
<keyword evidence="3" id="KW-1267">Proteomics identification</keyword>
<sequence>MASGEGWEAAVRAEVGAVAWWDDLDSADLRARFKAFTGQRSDWPQPTVLFWKDLLLRVARRLRVCSAPAHHEEMRADGDVLLKSELIDPSSTNLHQLVRRVRLMTISSRKAVWQEDILVFKLLIEERAADIARQLSDSHWTSTCVVTISKFNSFFVDMDDAHIALCFLTQHGKARYLLGRKQDPIEGVKVALTASQVPAVSKLDHDTLHLVWTEEKLQEQLDVLDRRWEISRRRALASFKSGDKLAAYRYVRQSKLFSQSRSRCTQLLERIEEVISLIASAESNKKVYEAIQIGILAMKDNTVSIDEVNIHMKEIDELVAAQREVDAALVPLQSLDDEGDIDEEFSKLEAELQDDVPHIHVQEPMAPSNEESPDEVVLSSSFHKVDFLQK</sequence>
<dbReference type="Gramene" id="Zm00001eb129510_T003">
    <property type="protein sequence ID" value="Zm00001eb129510_P003"/>
    <property type="gene ID" value="Zm00001eb129510"/>
</dbReference>
<dbReference type="EnsemblPlants" id="Zm00001eb129510_T004">
    <property type="protein sequence ID" value="Zm00001eb129510_P004"/>
    <property type="gene ID" value="Zm00001eb129510"/>
</dbReference>
<organism evidence="1 2">
    <name type="scientific">Zea mays</name>
    <name type="common">Maize</name>
    <dbReference type="NCBI Taxonomy" id="4577"/>
    <lineage>
        <taxon>Eukaryota</taxon>
        <taxon>Viridiplantae</taxon>
        <taxon>Streptophyta</taxon>
        <taxon>Embryophyta</taxon>
        <taxon>Tracheophyta</taxon>
        <taxon>Spermatophyta</taxon>
        <taxon>Magnoliopsida</taxon>
        <taxon>Liliopsida</taxon>
        <taxon>Poales</taxon>
        <taxon>Poaceae</taxon>
        <taxon>PACMAD clade</taxon>
        <taxon>Panicoideae</taxon>
        <taxon>Andropogonodae</taxon>
        <taxon>Andropogoneae</taxon>
        <taxon>Tripsacinae</taxon>
        <taxon>Zea</taxon>
    </lineage>
</organism>